<dbReference type="InterPro" id="IPR001077">
    <property type="entry name" value="COMT_C"/>
</dbReference>
<evidence type="ECO:0000256" key="3">
    <source>
        <dbReference type="ARBA" id="ARBA00022691"/>
    </source>
</evidence>
<dbReference type="EMBL" id="QTTT01000001">
    <property type="protein sequence ID" value="REF00825.1"/>
    <property type="molecule type" value="Genomic_DNA"/>
</dbReference>
<dbReference type="InterPro" id="IPR036390">
    <property type="entry name" value="WH_DNA-bd_sf"/>
</dbReference>
<protein>
    <submittedName>
        <fullName evidence="6">O-methyltransferase</fullName>
    </submittedName>
</protein>
<accession>A0A3D9T822</accession>
<proteinExistence type="predicted"/>
<dbReference type="AlphaFoldDB" id="A0A3D9T822"/>
<keyword evidence="3" id="KW-0949">S-adenosyl-L-methionine</keyword>
<dbReference type="InterPro" id="IPR036388">
    <property type="entry name" value="WH-like_DNA-bd_sf"/>
</dbReference>
<name>A0A3D9T822_9ACTN</name>
<dbReference type="InterPro" id="IPR012967">
    <property type="entry name" value="COMT_dimerisation"/>
</dbReference>
<feature type="domain" description="O-methyltransferase dimerisation" evidence="5">
    <location>
        <begin position="14"/>
        <end position="89"/>
    </location>
</feature>
<sequence length="338" mass="36883">MTDRIDDRASRTALDLITGAWRTQATYSAARLRLPDLIEAGLTTDADLAEATGIKEDLVHRLMRLLVQLDVFASDGLGGYRTTSVSDLLRDRPGSLREMCLLYGEEFYQAWGNAADALISDTPGFEKAYGTSLVAYLADHEEFADRFQRTMQVGHFALAKVPEVVDLSGCRLLVDIGGGRGHLLATLLAAAPEARGALVDLDYTIPLAREHLARTVGLDRVDLVGQDMYGPPLPAGGDLYVLSRVLGGQDDEGCVRVLSKVRTAMPPNGRVLILDRVLTDDAPNALAALWDLHLLMTNGGRQRTLDDYHALFARSRLVLERMADLPMETKALVAAARE</sequence>
<dbReference type="Gene3D" id="3.40.50.150">
    <property type="entry name" value="Vaccinia Virus protein VP39"/>
    <property type="match status" value="1"/>
</dbReference>
<evidence type="ECO:0000313" key="7">
    <source>
        <dbReference type="Proteomes" id="UP000256661"/>
    </source>
</evidence>
<dbReference type="Pfam" id="PF08100">
    <property type="entry name" value="Dimerisation"/>
    <property type="match status" value="1"/>
</dbReference>
<dbReference type="GO" id="GO:0032259">
    <property type="term" value="P:methylation"/>
    <property type="evidence" value="ECO:0007669"/>
    <property type="project" value="UniProtKB-KW"/>
</dbReference>
<keyword evidence="1 6" id="KW-0489">Methyltransferase</keyword>
<evidence type="ECO:0000259" key="5">
    <source>
        <dbReference type="Pfam" id="PF08100"/>
    </source>
</evidence>
<dbReference type="InterPro" id="IPR029063">
    <property type="entry name" value="SAM-dependent_MTases_sf"/>
</dbReference>
<dbReference type="PIRSF" id="PIRSF005739">
    <property type="entry name" value="O-mtase"/>
    <property type="match status" value="1"/>
</dbReference>
<organism evidence="6 7">
    <name type="scientific">Thermomonospora umbrina</name>
    <dbReference type="NCBI Taxonomy" id="111806"/>
    <lineage>
        <taxon>Bacteria</taxon>
        <taxon>Bacillati</taxon>
        <taxon>Actinomycetota</taxon>
        <taxon>Actinomycetes</taxon>
        <taxon>Streptosporangiales</taxon>
        <taxon>Thermomonosporaceae</taxon>
        <taxon>Thermomonospora</taxon>
    </lineage>
</organism>
<feature type="domain" description="O-methyltransferase C-terminal" evidence="4">
    <location>
        <begin position="111"/>
        <end position="314"/>
    </location>
</feature>
<evidence type="ECO:0000256" key="1">
    <source>
        <dbReference type="ARBA" id="ARBA00022603"/>
    </source>
</evidence>
<dbReference type="RefSeq" id="WP_116025934.1">
    <property type="nucleotide sequence ID" value="NZ_QTTT01000001.1"/>
</dbReference>
<dbReference type="PANTHER" id="PTHR43712:SF2">
    <property type="entry name" value="O-METHYLTRANSFERASE CICE"/>
    <property type="match status" value="1"/>
</dbReference>
<dbReference type="GO" id="GO:0046983">
    <property type="term" value="F:protein dimerization activity"/>
    <property type="evidence" value="ECO:0007669"/>
    <property type="project" value="InterPro"/>
</dbReference>
<dbReference type="SUPFAM" id="SSF46785">
    <property type="entry name" value="Winged helix' DNA-binding domain"/>
    <property type="match status" value="1"/>
</dbReference>
<gene>
    <name evidence="6" type="ORF">DFJ69_6407</name>
</gene>
<dbReference type="PROSITE" id="PS51683">
    <property type="entry name" value="SAM_OMT_II"/>
    <property type="match status" value="1"/>
</dbReference>
<comment type="caution">
    <text evidence="6">The sequence shown here is derived from an EMBL/GenBank/DDBJ whole genome shotgun (WGS) entry which is preliminary data.</text>
</comment>
<reference evidence="6 7" key="1">
    <citation type="submission" date="2018-08" db="EMBL/GenBank/DDBJ databases">
        <title>Sequencing the genomes of 1000 actinobacteria strains.</title>
        <authorList>
            <person name="Klenk H.-P."/>
        </authorList>
    </citation>
    <scope>NUCLEOTIDE SEQUENCE [LARGE SCALE GENOMIC DNA]</scope>
    <source>
        <strain evidence="6 7">DSM 43927</strain>
    </source>
</reference>
<keyword evidence="2 6" id="KW-0808">Transferase</keyword>
<dbReference type="Pfam" id="PF00891">
    <property type="entry name" value="Methyltransf_2"/>
    <property type="match status" value="1"/>
</dbReference>
<dbReference type="PANTHER" id="PTHR43712">
    <property type="entry name" value="PUTATIVE (AFU_ORTHOLOGUE AFUA_4G14580)-RELATED"/>
    <property type="match status" value="1"/>
</dbReference>
<dbReference type="InterPro" id="IPR016461">
    <property type="entry name" value="COMT-like"/>
</dbReference>
<evidence type="ECO:0000313" key="6">
    <source>
        <dbReference type="EMBL" id="REF00825.1"/>
    </source>
</evidence>
<evidence type="ECO:0000259" key="4">
    <source>
        <dbReference type="Pfam" id="PF00891"/>
    </source>
</evidence>
<evidence type="ECO:0000256" key="2">
    <source>
        <dbReference type="ARBA" id="ARBA00022679"/>
    </source>
</evidence>
<dbReference type="GO" id="GO:0008171">
    <property type="term" value="F:O-methyltransferase activity"/>
    <property type="evidence" value="ECO:0007669"/>
    <property type="project" value="InterPro"/>
</dbReference>
<dbReference type="SUPFAM" id="SSF53335">
    <property type="entry name" value="S-adenosyl-L-methionine-dependent methyltransferases"/>
    <property type="match status" value="1"/>
</dbReference>
<keyword evidence="7" id="KW-1185">Reference proteome</keyword>
<dbReference type="Gene3D" id="1.10.10.10">
    <property type="entry name" value="Winged helix-like DNA-binding domain superfamily/Winged helix DNA-binding domain"/>
    <property type="match status" value="1"/>
</dbReference>
<dbReference type="Proteomes" id="UP000256661">
    <property type="component" value="Unassembled WGS sequence"/>
</dbReference>
<dbReference type="OrthoDB" id="4145676at2"/>